<comment type="pathway">
    <text evidence="2 19">Protein modification; protein glycosylation.</text>
</comment>
<dbReference type="CDD" id="cd02514">
    <property type="entry name" value="GT13_GLCNAC-TI"/>
    <property type="match status" value="1"/>
</dbReference>
<comment type="subcellular location">
    <subcellularLocation>
        <location evidence="1 19">Golgi apparatus membrane</location>
        <topology evidence="1 19">Single-pass type II membrane protein</topology>
    </subcellularLocation>
</comment>
<evidence type="ECO:0000256" key="13">
    <source>
        <dbReference type="ARBA" id="ARBA00023136"/>
    </source>
</evidence>
<dbReference type="Ensembl" id="ENSAMXT00005041512.1">
    <property type="protein sequence ID" value="ENSAMXP00005038082.1"/>
    <property type="gene ID" value="ENSAMXG00005018044.1"/>
</dbReference>
<dbReference type="PROSITE" id="PS52031">
    <property type="entry name" value="GG_LECTIN"/>
    <property type="match status" value="1"/>
</dbReference>
<evidence type="ECO:0000256" key="17">
    <source>
        <dbReference type="ARBA" id="ARBA00049045"/>
    </source>
</evidence>
<keyword evidence="6" id="KW-0808">Transferase</keyword>
<keyword evidence="14" id="KW-1015">Disulfide bond</keyword>
<keyword evidence="15 19" id="KW-0464">Manganese</keyword>
<evidence type="ECO:0000256" key="16">
    <source>
        <dbReference type="ARBA" id="ARBA00046887"/>
    </source>
</evidence>
<dbReference type="SUPFAM" id="SSF53448">
    <property type="entry name" value="Nucleotide-diphospho-sugar transferases"/>
    <property type="match status" value="1"/>
</dbReference>
<dbReference type="GO" id="GO:0016266">
    <property type="term" value="P:protein O-linked glycosylation via N-acetyl-galactosamine"/>
    <property type="evidence" value="ECO:0007669"/>
    <property type="project" value="TreeGrafter"/>
</dbReference>
<evidence type="ECO:0000256" key="10">
    <source>
        <dbReference type="ARBA" id="ARBA00022968"/>
    </source>
</evidence>
<dbReference type="InterPro" id="IPR039474">
    <property type="entry name" value="POMGNT1_PANDER-like"/>
</dbReference>
<dbReference type="GO" id="GO:0030145">
    <property type="term" value="F:manganese ion binding"/>
    <property type="evidence" value="ECO:0007669"/>
    <property type="project" value="UniProtKB-UniRule"/>
</dbReference>
<evidence type="ECO:0000256" key="7">
    <source>
        <dbReference type="ARBA" id="ARBA00022692"/>
    </source>
</evidence>
<comment type="similarity">
    <text evidence="3 19">Belongs to the glycosyltransferase 13 family.</text>
</comment>
<dbReference type="InterPro" id="IPR052463">
    <property type="entry name" value="O-linked_mannose_GnT"/>
</dbReference>
<evidence type="ECO:0000256" key="2">
    <source>
        <dbReference type="ARBA" id="ARBA00004922"/>
    </source>
</evidence>
<dbReference type="GO" id="GO:0030246">
    <property type="term" value="F:carbohydrate binding"/>
    <property type="evidence" value="ECO:0007669"/>
    <property type="project" value="UniProtKB-UniRule"/>
</dbReference>
<keyword evidence="13 19" id="KW-0472">Membrane</keyword>
<keyword evidence="10 19" id="KW-0735">Signal-anchor</keyword>
<evidence type="ECO:0000256" key="8">
    <source>
        <dbReference type="ARBA" id="ARBA00022723"/>
    </source>
</evidence>
<name>A0A8B9KQP0_ASTMX</name>
<evidence type="ECO:0000256" key="3">
    <source>
        <dbReference type="ARBA" id="ARBA00006492"/>
    </source>
</evidence>
<keyword evidence="12 19" id="KW-0333">Golgi apparatus</keyword>
<comment type="domain">
    <text evidence="19">The stem domain mediates specific interaction with beta-linked N-acetylglucosamine moieties of O-glycosylated proteins. It also interacts with its product, N-acetyl-beta-D-glucosaminyl-(1-&gt;2)-O-alpha-D-mannosylprotein.</text>
</comment>
<dbReference type="InterPro" id="IPR039477">
    <property type="entry name" value="ILEI/PANDER_dom"/>
</dbReference>
<evidence type="ECO:0000313" key="22">
    <source>
        <dbReference type="Proteomes" id="UP000694621"/>
    </source>
</evidence>
<feature type="domain" description="ILEI/PANDER" evidence="20">
    <location>
        <begin position="134"/>
        <end position="215"/>
    </location>
</feature>
<dbReference type="PANTHER" id="PTHR46396">
    <property type="entry name" value="PROTEIN O-LINKED-MANNOSE BETA-1,2-N-ACETYLGLUCOSAMINYLTRANSFERASE 1"/>
    <property type="match status" value="1"/>
</dbReference>
<dbReference type="GO" id="GO:0047223">
    <property type="term" value="F:beta-1,3-galactosyl-O-glycosyl-glycoprotein beta-1,3-N-acetylglucosaminyltransferase activity"/>
    <property type="evidence" value="ECO:0007669"/>
    <property type="project" value="TreeGrafter"/>
</dbReference>
<evidence type="ECO:0000256" key="18">
    <source>
        <dbReference type="PROSITE-ProRule" id="PRU01375"/>
    </source>
</evidence>
<keyword evidence="9 18" id="KW-0430">Lectin</keyword>
<dbReference type="AlphaFoldDB" id="A0A8B9KQP0"/>
<dbReference type="InterPro" id="IPR029044">
    <property type="entry name" value="Nucleotide-diphossugar_trans"/>
</dbReference>
<comment type="cofactor">
    <cofactor evidence="19">
        <name>Mn(2+)</name>
        <dbReference type="ChEBI" id="CHEBI:29035"/>
    </cofactor>
    <text evidence="19">The manganese ion interacts primarily with the substrate UDP-N-acetylglucosamine.</text>
</comment>
<comment type="catalytic activity">
    <reaction evidence="17 19">
        <text>3-O-(alpha-D-mannosyl)-L-threonyl-[protein] + UDP-N-acetyl-alpha-D-glucosamine = 3-O-(N-acetyl-beta-D-glucosaminyl-(1-&gt;2)-alpha-D-mannosyl)-L-threonyl-[protein] + UDP + H(+)</text>
        <dbReference type="Rhea" id="RHEA:54128"/>
        <dbReference type="Rhea" id="RHEA-COMP:13547"/>
        <dbReference type="Rhea" id="RHEA-COMP:13802"/>
        <dbReference type="ChEBI" id="CHEBI:15378"/>
        <dbReference type="ChEBI" id="CHEBI:57705"/>
        <dbReference type="ChEBI" id="CHEBI:58223"/>
        <dbReference type="ChEBI" id="CHEBI:137323"/>
        <dbReference type="ChEBI" id="CHEBI:138067"/>
    </reaction>
</comment>
<keyword evidence="7 19" id="KW-0812">Transmembrane</keyword>
<evidence type="ECO:0000256" key="6">
    <source>
        <dbReference type="ARBA" id="ARBA00022679"/>
    </source>
</evidence>
<dbReference type="GO" id="GO:0000139">
    <property type="term" value="C:Golgi membrane"/>
    <property type="evidence" value="ECO:0007669"/>
    <property type="project" value="UniProtKB-SubCell"/>
</dbReference>
<evidence type="ECO:0000256" key="11">
    <source>
        <dbReference type="ARBA" id="ARBA00022989"/>
    </source>
</evidence>
<keyword evidence="11 19" id="KW-1133">Transmembrane helix</keyword>
<keyword evidence="4" id="KW-0597">Phosphoprotein</keyword>
<evidence type="ECO:0000256" key="14">
    <source>
        <dbReference type="ARBA" id="ARBA00023157"/>
    </source>
</evidence>
<organism evidence="21 22">
    <name type="scientific">Astyanax mexicanus</name>
    <name type="common">Blind cave fish</name>
    <name type="synonym">Astyanax fasciatus mexicanus</name>
    <dbReference type="NCBI Taxonomy" id="7994"/>
    <lineage>
        <taxon>Eukaryota</taxon>
        <taxon>Metazoa</taxon>
        <taxon>Chordata</taxon>
        <taxon>Craniata</taxon>
        <taxon>Vertebrata</taxon>
        <taxon>Euteleostomi</taxon>
        <taxon>Actinopterygii</taxon>
        <taxon>Neopterygii</taxon>
        <taxon>Teleostei</taxon>
        <taxon>Ostariophysi</taxon>
        <taxon>Characiformes</taxon>
        <taxon>Characoidei</taxon>
        <taxon>Acestrorhamphidae</taxon>
        <taxon>Acestrorhamphinae</taxon>
        <taxon>Astyanax</taxon>
    </lineage>
</organism>
<dbReference type="CDD" id="cd13937">
    <property type="entry name" value="PANDER_GnT-1_2_like"/>
    <property type="match status" value="1"/>
</dbReference>
<evidence type="ECO:0000256" key="5">
    <source>
        <dbReference type="ARBA" id="ARBA00022676"/>
    </source>
</evidence>
<dbReference type="InterPro" id="IPR004139">
    <property type="entry name" value="Glyco_trans_13"/>
</dbReference>
<evidence type="ECO:0000256" key="1">
    <source>
        <dbReference type="ARBA" id="ARBA00004323"/>
    </source>
</evidence>
<evidence type="ECO:0000256" key="9">
    <source>
        <dbReference type="ARBA" id="ARBA00022734"/>
    </source>
</evidence>
<evidence type="ECO:0000256" key="4">
    <source>
        <dbReference type="ARBA" id="ARBA00022553"/>
    </source>
</evidence>
<evidence type="ECO:0000313" key="21">
    <source>
        <dbReference type="Ensembl" id="ENSAMXP00005038082.1"/>
    </source>
</evidence>
<evidence type="ECO:0000256" key="19">
    <source>
        <dbReference type="RuleBase" id="RU368119"/>
    </source>
</evidence>
<keyword evidence="8 19" id="KW-0479">Metal-binding</keyword>
<keyword evidence="5 19" id="KW-0328">Glycosyltransferase</keyword>
<dbReference type="PANTHER" id="PTHR46396:SF1">
    <property type="entry name" value="PROTEIN O-LINKED-MANNOSE BETA-1,2-N-ACETYLGLUCOSAMINYLTRANSFERASE 1"/>
    <property type="match status" value="1"/>
</dbReference>
<dbReference type="UniPathway" id="UPA00378"/>
<dbReference type="EC" id="2.4.1.-" evidence="19"/>
<dbReference type="Proteomes" id="UP000694621">
    <property type="component" value="Unplaced"/>
</dbReference>
<comment type="subunit">
    <text evidence="16">Interacts with DAG1 (via O-linked mannose moiety). Interacts (via transmembrane domain) with FKTN; the interaction is direct and is required for normal location in Golgi membranes.</text>
</comment>
<proteinExistence type="inferred from homology"/>
<evidence type="ECO:0000256" key="12">
    <source>
        <dbReference type="ARBA" id="ARBA00023034"/>
    </source>
</evidence>
<evidence type="ECO:0000256" key="15">
    <source>
        <dbReference type="ARBA" id="ARBA00023211"/>
    </source>
</evidence>
<accession>A0A8B9KQP0</accession>
<protein>
    <recommendedName>
        <fullName evidence="19">Protein O-linked-mannose beta-1,2-N-acetylglucosaminyltransferase</fullName>
        <shortName evidence="19">POMGnT1</shortName>
        <ecNumber evidence="19">2.4.1.-</ecNumber>
    </recommendedName>
</protein>
<feature type="transmembrane region" description="Helical" evidence="19">
    <location>
        <begin position="38"/>
        <end position="59"/>
    </location>
</feature>
<sequence>MDTWTPNPRAKPFIPRQQRSFYLTWKYKLSNKRAIRRLCQAGAVLFLLVTVLVNIKLILDTRRAASEDEDAARDYDDNLANMETPRRPASGRKVLDIEVYSSRSKVYVAVDGTTVSDTQYLNPLCSHFIPPPLNKSHGHVMAKRVFDTYSPHEDEAMILFLNMVTRGRVLIFTIKDEGTFHLKDAAKNLLKGLGSQVAATLSWRDMWALVVKKGGQVYGEKHSKSPALSTWGDPVLLKTEVQLTAAEEAECHWAETELNRRRKLFCSKVEGYGSICSCKDPAPIEFNPEPLPNNNVYNVPVAVIAGNRPNYLYRMLRSLLSSHGVNPQMITVFIDGYYEEPMDVVELFGLKGVQHTPISIKNARVSQHYKASLTATFNLHPDANFAIVLEEDLDISIDFFSFLSQTIHLLNEDESLYCISAWNDQGYEHTAEDPSLLYRVESMPGLGWVLKKSIYKDELEPKWPTPEKLWDWDMWMRMPEQRKGRECIIPDVSRSYHFGIIGLNMNGYFHEVYFKKHKFNTVPNVQLKNVDGYVRDPAISFEAEVLDHSKNPCEDSFIPDTEGKTYIMFIKMEQETDTSTWTELAKCLHVWDLDVRGYHRGLWRLFRKKNHVLVVAVPVSAYS</sequence>
<dbReference type="Pfam" id="PF03071">
    <property type="entry name" value="GNT-I"/>
    <property type="match status" value="1"/>
</dbReference>
<comment type="function">
    <text evidence="19">Participates in O-mannosyl glycosylation by catalyzing the addition of N-acetylglucosamine to O-linked mannose on glycoproteins. Catalyzes the synthesis of the GlcNAc(beta1-2)Man(alpha1-)O-Ser/Thr moiety on alpha-dystroglycan and other O-mannosylated proteins, providing the necessary basis for the addition of further carbohydrate moieties. Is specific for alpha linked terminal mannose.</text>
</comment>
<reference evidence="21" key="1">
    <citation type="submission" date="2025-08" db="UniProtKB">
        <authorList>
            <consortium name="Ensembl"/>
        </authorList>
    </citation>
    <scope>IDENTIFICATION</scope>
</reference>
<dbReference type="Gene3D" id="3.90.550.10">
    <property type="entry name" value="Spore Coat Polysaccharide Biosynthesis Protein SpsA, Chain A"/>
    <property type="match status" value="1"/>
</dbReference>
<dbReference type="FunFam" id="3.90.550.10:FF:000038">
    <property type="entry name" value="protein O-linked-mannose beta-1,2-N-acetylglucosaminyltransferase 1 isoform X1"/>
    <property type="match status" value="1"/>
</dbReference>
<evidence type="ECO:0000259" key="20">
    <source>
        <dbReference type="Pfam" id="PF15711"/>
    </source>
</evidence>
<dbReference type="Pfam" id="PF15711">
    <property type="entry name" value="ILEI"/>
    <property type="match status" value="1"/>
</dbReference>